<dbReference type="InterPro" id="IPR003594">
    <property type="entry name" value="HATPase_dom"/>
</dbReference>
<evidence type="ECO:0000256" key="6">
    <source>
        <dbReference type="ARBA" id="ARBA00022777"/>
    </source>
</evidence>
<feature type="compositionally biased region" description="Polar residues" evidence="9">
    <location>
        <begin position="400"/>
        <end position="410"/>
    </location>
</feature>
<evidence type="ECO:0000256" key="3">
    <source>
        <dbReference type="ARBA" id="ARBA00022553"/>
    </source>
</evidence>
<comment type="caution">
    <text evidence="12">The sequence shown here is derived from an EMBL/GenBank/DDBJ whole genome shotgun (WGS) entry which is preliminary data.</text>
</comment>
<dbReference type="SUPFAM" id="SSF55874">
    <property type="entry name" value="ATPase domain of HSP90 chaperone/DNA topoisomerase II/histidine kinase"/>
    <property type="match status" value="1"/>
</dbReference>
<dbReference type="PATRIC" id="fig|1408254.3.peg.3008"/>
<dbReference type="GO" id="GO:0005524">
    <property type="term" value="F:ATP binding"/>
    <property type="evidence" value="ECO:0007669"/>
    <property type="project" value="UniProtKB-KW"/>
</dbReference>
<keyword evidence="10" id="KW-0812">Transmembrane</keyword>
<dbReference type="InterPro" id="IPR050482">
    <property type="entry name" value="Sensor_HK_TwoCompSys"/>
</dbReference>
<dbReference type="InterPro" id="IPR011712">
    <property type="entry name" value="Sig_transdc_His_kin_sub3_dim/P"/>
</dbReference>
<evidence type="ECO:0000313" key="12">
    <source>
        <dbReference type="EMBL" id="EST52361.1"/>
    </source>
</evidence>
<dbReference type="Gene3D" id="3.30.565.10">
    <property type="entry name" value="Histidine kinase-like ATPase, C-terminal domain"/>
    <property type="match status" value="1"/>
</dbReference>
<dbReference type="Proteomes" id="UP000017973">
    <property type="component" value="Unassembled WGS sequence"/>
</dbReference>
<evidence type="ECO:0000256" key="5">
    <source>
        <dbReference type="ARBA" id="ARBA00022741"/>
    </source>
</evidence>
<evidence type="ECO:0000256" key="9">
    <source>
        <dbReference type="SAM" id="MobiDB-lite"/>
    </source>
</evidence>
<dbReference type="RefSeq" id="WP_023556955.1">
    <property type="nucleotide sequence ID" value="NZ_KI629785.1"/>
</dbReference>
<dbReference type="Gene3D" id="1.20.5.1930">
    <property type="match status" value="1"/>
</dbReference>
<keyword evidence="3" id="KW-0597">Phosphoprotein</keyword>
<keyword evidence="5" id="KW-0547">Nucleotide-binding</keyword>
<comment type="catalytic activity">
    <reaction evidence="1">
        <text>ATP + protein L-histidine = ADP + protein N-phospho-L-histidine.</text>
        <dbReference type="EC" id="2.7.13.3"/>
    </reaction>
</comment>
<evidence type="ECO:0000256" key="10">
    <source>
        <dbReference type="SAM" id="Phobius"/>
    </source>
</evidence>
<keyword evidence="4" id="KW-0808">Transferase</keyword>
<dbReference type="GO" id="GO:0046983">
    <property type="term" value="F:protein dimerization activity"/>
    <property type="evidence" value="ECO:0007669"/>
    <property type="project" value="InterPro"/>
</dbReference>
<dbReference type="SMART" id="SM00387">
    <property type="entry name" value="HATPase_c"/>
    <property type="match status" value="1"/>
</dbReference>
<evidence type="ECO:0000256" key="2">
    <source>
        <dbReference type="ARBA" id="ARBA00012438"/>
    </source>
</evidence>
<proteinExistence type="predicted"/>
<dbReference type="InterPro" id="IPR036890">
    <property type="entry name" value="HATPase_C_sf"/>
</dbReference>
<reference evidence="12 13" key="1">
    <citation type="journal article" date="2014" name="Genome Announc.">
        <title>Draft Genome Sequence of Brevibacillus panacihumi Strain W25, a Halotolerant Hydrocarbon-Degrading Bacterium.</title>
        <authorList>
            <person name="Wang X."/>
            <person name="Jin D."/>
            <person name="Zhou L."/>
            <person name="Wu L."/>
            <person name="An W."/>
            <person name="Chen Y."/>
            <person name="Zhao L."/>
        </authorList>
    </citation>
    <scope>NUCLEOTIDE SEQUENCE [LARGE SCALE GENOMIC DNA]</scope>
    <source>
        <strain evidence="12 13">W25</strain>
    </source>
</reference>
<keyword evidence="7" id="KW-0067">ATP-binding</keyword>
<evidence type="ECO:0000259" key="11">
    <source>
        <dbReference type="SMART" id="SM00387"/>
    </source>
</evidence>
<name>V6M110_9BACL</name>
<evidence type="ECO:0000256" key="8">
    <source>
        <dbReference type="ARBA" id="ARBA00023012"/>
    </source>
</evidence>
<sequence>MLKGLKAALHKRIMIIWFTVLIVLALLPDSFMRETPLQFSITIVLFLSYIFLFWFPKKNWKSYWAELIAVAIGIFSLLKGLLVGGEAYGMMMPLAIFIGYNIGTKRSHLYATFFAIVATLLLIFDTDLRIQHIVSFILSYSGCYLGSRGYRIQNEAYEASQLHYQELQKAHGDLQEAHRQLQEAAIDTMQIAVLEERTRIARDIHDALGHSLTSLIVQLHALKYMLHEGPPQAQEAVQNMLGVAKQSLEDIRSSVHTLASDNTWLGLNPLRALVSQVEKHTGLQVEIITEESEVPLPQQITISLYRILQEAITNTLRHSDAKHLQVIVEMREQDIRLCVKDDGSITRDNKIRPGFGLTGIQERIEMLNGTLSYFIREPHGFQLEVTIPTKIGENPPGEEQNANGRSKQTF</sequence>
<dbReference type="PANTHER" id="PTHR24421:SF10">
    <property type="entry name" value="NITRATE_NITRITE SENSOR PROTEIN NARQ"/>
    <property type="match status" value="1"/>
</dbReference>
<evidence type="ECO:0000256" key="4">
    <source>
        <dbReference type="ARBA" id="ARBA00022679"/>
    </source>
</evidence>
<feature type="transmembrane region" description="Helical" evidence="10">
    <location>
        <begin position="108"/>
        <end position="124"/>
    </location>
</feature>
<dbReference type="HOGENOM" id="CLU_000445_20_15_9"/>
<feature type="transmembrane region" description="Helical" evidence="10">
    <location>
        <begin position="12"/>
        <end position="31"/>
    </location>
</feature>
<feature type="domain" description="Histidine kinase/HSP90-like ATPase" evidence="11">
    <location>
        <begin position="299"/>
        <end position="391"/>
    </location>
</feature>
<keyword evidence="10" id="KW-0472">Membrane</keyword>
<protein>
    <recommendedName>
        <fullName evidence="2">histidine kinase</fullName>
        <ecNumber evidence="2">2.7.13.3</ecNumber>
    </recommendedName>
</protein>
<keyword evidence="6 12" id="KW-0418">Kinase</keyword>
<feature type="region of interest" description="Disordered" evidence="9">
    <location>
        <begin position="389"/>
        <end position="410"/>
    </location>
</feature>
<gene>
    <name evidence="12" type="ORF">T458_15390</name>
</gene>
<organism evidence="12 13">
    <name type="scientific">Brevibacillus panacihumi W25</name>
    <dbReference type="NCBI Taxonomy" id="1408254"/>
    <lineage>
        <taxon>Bacteria</taxon>
        <taxon>Bacillati</taxon>
        <taxon>Bacillota</taxon>
        <taxon>Bacilli</taxon>
        <taxon>Bacillales</taxon>
        <taxon>Paenibacillaceae</taxon>
        <taxon>Brevibacillus</taxon>
    </lineage>
</organism>
<dbReference type="GO" id="GO:0000155">
    <property type="term" value="F:phosphorelay sensor kinase activity"/>
    <property type="evidence" value="ECO:0007669"/>
    <property type="project" value="InterPro"/>
</dbReference>
<dbReference type="EMBL" id="AYJU01000017">
    <property type="protein sequence ID" value="EST52361.1"/>
    <property type="molecule type" value="Genomic_DNA"/>
</dbReference>
<feature type="transmembrane region" description="Helical" evidence="10">
    <location>
        <begin position="37"/>
        <end position="55"/>
    </location>
</feature>
<evidence type="ECO:0000256" key="1">
    <source>
        <dbReference type="ARBA" id="ARBA00000085"/>
    </source>
</evidence>
<dbReference type="EC" id="2.7.13.3" evidence="2"/>
<feature type="transmembrane region" description="Helical" evidence="10">
    <location>
        <begin position="67"/>
        <end position="88"/>
    </location>
</feature>
<accession>V6M110</accession>
<dbReference type="eggNOG" id="COG4585">
    <property type="taxonomic scope" value="Bacteria"/>
</dbReference>
<keyword evidence="13" id="KW-1185">Reference proteome</keyword>
<evidence type="ECO:0000256" key="7">
    <source>
        <dbReference type="ARBA" id="ARBA00022840"/>
    </source>
</evidence>
<dbReference type="GO" id="GO:0016020">
    <property type="term" value="C:membrane"/>
    <property type="evidence" value="ECO:0007669"/>
    <property type="project" value="InterPro"/>
</dbReference>
<keyword evidence="10" id="KW-1133">Transmembrane helix</keyword>
<keyword evidence="8" id="KW-0902">Two-component regulatory system</keyword>
<dbReference type="STRING" id="1408254.T458_15390"/>
<dbReference type="CDD" id="cd16917">
    <property type="entry name" value="HATPase_UhpB-NarQ-NarX-like"/>
    <property type="match status" value="1"/>
</dbReference>
<evidence type="ECO:0000313" key="13">
    <source>
        <dbReference type="Proteomes" id="UP000017973"/>
    </source>
</evidence>
<dbReference type="AlphaFoldDB" id="V6M110"/>
<dbReference type="Pfam" id="PF07730">
    <property type="entry name" value="HisKA_3"/>
    <property type="match status" value="1"/>
</dbReference>
<dbReference type="Pfam" id="PF02518">
    <property type="entry name" value="HATPase_c"/>
    <property type="match status" value="1"/>
</dbReference>
<dbReference type="PANTHER" id="PTHR24421">
    <property type="entry name" value="NITRATE/NITRITE SENSOR PROTEIN NARX-RELATED"/>
    <property type="match status" value="1"/>
</dbReference>